<proteinExistence type="predicted"/>
<feature type="signal peptide" evidence="1">
    <location>
        <begin position="1"/>
        <end position="18"/>
    </location>
</feature>
<evidence type="ECO:0000256" key="1">
    <source>
        <dbReference type="SAM" id="SignalP"/>
    </source>
</evidence>
<organism evidence="3 4">
    <name type="scientific">Toxocara canis</name>
    <name type="common">Canine roundworm</name>
    <dbReference type="NCBI Taxonomy" id="6265"/>
    <lineage>
        <taxon>Eukaryota</taxon>
        <taxon>Metazoa</taxon>
        <taxon>Ecdysozoa</taxon>
        <taxon>Nematoda</taxon>
        <taxon>Chromadorea</taxon>
        <taxon>Rhabditida</taxon>
        <taxon>Spirurina</taxon>
        <taxon>Ascaridomorpha</taxon>
        <taxon>Ascaridoidea</taxon>
        <taxon>Toxocaridae</taxon>
        <taxon>Toxocara</taxon>
    </lineage>
</organism>
<accession>A0A183UQK3</accession>
<evidence type="ECO:0000313" key="3">
    <source>
        <dbReference type="Proteomes" id="UP000050794"/>
    </source>
</evidence>
<dbReference type="AlphaFoldDB" id="A0A183UQK3"/>
<keyword evidence="1" id="KW-0732">Signal</keyword>
<dbReference type="WBParaSite" id="TCNE_0001077301-mRNA-1">
    <property type="protein sequence ID" value="TCNE_0001077301-mRNA-1"/>
    <property type="gene ID" value="TCNE_0001077301"/>
</dbReference>
<evidence type="ECO:0000313" key="4">
    <source>
        <dbReference type="WBParaSite" id="TCNE_0001077301-mRNA-1"/>
    </source>
</evidence>
<dbReference type="Proteomes" id="UP000050794">
    <property type="component" value="Unassembled WGS sequence"/>
</dbReference>
<feature type="chain" id="PRO_5044553330" evidence="1">
    <location>
        <begin position="19"/>
        <end position="396"/>
    </location>
</feature>
<reference evidence="4" key="1">
    <citation type="submission" date="2016-06" db="UniProtKB">
        <authorList>
            <consortium name="WormBaseParasite"/>
        </authorList>
    </citation>
    <scope>IDENTIFICATION</scope>
</reference>
<protein>
    <submittedName>
        <fullName evidence="4">CFEM domain-containing protein</fullName>
    </submittedName>
</protein>
<name>A0A183UQK3_TOXCA</name>
<keyword evidence="3" id="KW-1185">Reference proteome</keyword>
<gene>
    <name evidence="2" type="ORF">TCNE_LOCUS10773</name>
</gene>
<reference evidence="2 3" key="2">
    <citation type="submission" date="2018-11" db="EMBL/GenBank/DDBJ databases">
        <authorList>
            <consortium name="Pathogen Informatics"/>
        </authorList>
    </citation>
    <scope>NUCLEOTIDE SEQUENCE [LARGE SCALE GENOMIC DNA]</scope>
</reference>
<evidence type="ECO:0000313" key="2">
    <source>
        <dbReference type="EMBL" id="VDM42094.1"/>
    </source>
</evidence>
<dbReference type="EMBL" id="UYWY01020612">
    <property type="protein sequence ID" value="VDM42094.1"/>
    <property type="molecule type" value="Genomic_DNA"/>
</dbReference>
<sequence length="396" mass="44904">MLLLRASAVVLWTVQVQAIIPSRFEDIHRRSSHHTCDTNDECQARLKSLWSPYTFVCCTTVVCDENYGNYYLAYSGCTPQRQCAPIVQMKGYSRFAARFERRIFDSFDASVVGDCALTRQKTKGDIIPNVTFVSEKPQPTTSTQPTVRVMQSGANRKSMIVSYGPLLHDVSSTVQASRHFLPTCTLNGIVASILTVDIGVQCLCVKAAVRGITEKVDHIKLLVDVVGVGNMGRGSNKRKEWRCTILLSKSWQQKSFLPETESRSSTKLMSFLRLDCFPFGDDRFPSEWCDAHPDRIPLGEQEEQPQCPCKNPAECCLHIICADSLQKEAQDYLMQVECIPQCVHLSTRAGYRYVFYMTLKTWSRRAEYEHIEEAPSVEGSCRETRYFHDWATDDAN</sequence>